<evidence type="ECO:0000313" key="3">
    <source>
        <dbReference type="Proteomes" id="UP001597058"/>
    </source>
</evidence>
<organism evidence="2 3">
    <name type="scientific">Streptomyces kaempferi</name>
    <dbReference type="NCBI Taxonomy" id="333725"/>
    <lineage>
        <taxon>Bacteria</taxon>
        <taxon>Bacillati</taxon>
        <taxon>Actinomycetota</taxon>
        <taxon>Actinomycetes</taxon>
        <taxon>Kitasatosporales</taxon>
        <taxon>Streptomycetaceae</taxon>
        <taxon>Streptomyces</taxon>
    </lineage>
</organism>
<keyword evidence="1" id="KW-1133">Transmembrane helix</keyword>
<keyword evidence="3" id="KW-1185">Reference proteome</keyword>
<name>A0ABW3XTM6_9ACTN</name>
<evidence type="ECO:0000256" key="1">
    <source>
        <dbReference type="SAM" id="Phobius"/>
    </source>
</evidence>
<proteinExistence type="predicted"/>
<protein>
    <submittedName>
        <fullName evidence="2">Uncharacterized protein</fullName>
    </submittedName>
</protein>
<comment type="caution">
    <text evidence="2">The sequence shown here is derived from an EMBL/GenBank/DDBJ whole genome shotgun (WGS) entry which is preliminary data.</text>
</comment>
<evidence type="ECO:0000313" key="2">
    <source>
        <dbReference type="EMBL" id="MFD1312397.1"/>
    </source>
</evidence>
<reference evidence="3" key="1">
    <citation type="journal article" date="2019" name="Int. J. Syst. Evol. Microbiol.">
        <title>The Global Catalogue of Microorganisms (GCM) 10K type strain sequencing project: providing services to taxonomists for standard genome sequencing and annotation.</title>
        <authorList>
            <consortium name="The Broad Institute Genomics Platform"/>
            <consortium name="The Broad Institute Genome Sequencing Center for Infectious Disease"/>
            <person name="Wu L."/>
            <person name="Ma J."/>
        </authorList>
    </citation>
    <scope>NUCLEOTIDE SEQUENCE [LARGE SCALE GENOMIC DNA]</scope>
    <source>
        <strain evidence="3">CGMCC 4.7020</strain>
    </source>
</reference>
<keyword evidence="1" id="KW-0812">Transmembrane</keyword>
<gene>
    <name evidence="2" type="ORF">ACFQ5X_42270</name>
</gene>
<dbReference type="Proteomes" id="UP001597058">
    <property type="component" value="Unassembled WGS sequence"/>
</dbReference>
<keyword evidence="1" id="KW-0472">Membrane</keyword>
<feature type="transmembrane region" description="Helical" evidence="1">
    <location>
        <begin position="33"/>
        <end position="51"/>
    </location>
</feature>
<dbReference type="RefSeq" id="WP_381240539.1">
    <property type="nucleotide sequence ID" value="NZ_JBHSKH010000081.1"/>
</dbReference>
<dbReference type="EMBL" id="JBHTMM010000117">
    <property type="protein sequence ID" value="MFD1312397.1"/>
    <property type="molecule type" value="Genomic_DNA"/>
</dbReference>
<accession>A0ABW3XTM6</accession>
<sequence>MSVRLALHWSLVTLTAAITSTLAAIPFTGDLASAMGTCAAGGVCLIGIALAPTPARKDGNR</sequence>